<organism evidence="1 2">
    <name type="scientific">Caerostris darwini</name>
    <dbReference type="NCBI Taxonomy" id="1538125"/>
    <lineage>
        <taxon>Eukaryota</taxon>
        <taxon>Metazoa</taxon>
        <taxon>Ecdysozoa</taxon>
        <taxon>Arthropoda</taxon>
        <taxon>Chelicerata</taxon>
        <taxon>Arachnida</taxon>
        <taxon>Araneae</taxon>
        <taxon>Araneomorphae</taxon>
        <taxon>Entelegynae</taxon>
        <taxon>Araneoidea</taxon>
        <taxon>Araneidae</taxon>
        <taxon>Caerostris</taxon>
    </lineage>
</organism>
<dbReference type="EMBL" id="BPLQ01001359">
    <property type="protein sequence ID" value="GIX81083.1"/>
    <property type="molecule type" value="Genomic_DNA"/>
</dbReference>
<reference evidence="1 2" key="1">
    <citation type="submission" date="2021-06" db="EMBL/GenBank/DDBJ databases">
        <title>Caerostris darwini draft genome.</title>
        <authorList>
            <person name="Kono N."/>
            <person name="Arakawa K."/>
        </authorList>
    </citation>
    <scope>NUCLEOTIDE SEQUENCE [LARGE SCALE GENOMIC DNA]</scope>
</reference>
<dbReference type="Proteomes" id="UP001054837">
    <property type="component" value="Unassembled WGS sequence"/>
</dbReference>
<name>A0AAV4N9G7_9ARAC</name>
<evidence type="ECO:0000313" key="1">
    <source>
        <dbReference type="EMBL" id="GIX81083.1"/>
    </source>
</evidence>
<comment type="caution">
    <text evidence="1">The sequence shown here is derived from an EMBL/GenBank/DDBJ whole genome shotgun (WGS) entry which is preliminary data.</text>
</comment>
<gene>
    <name evidence="1" type="ORF">CDAR_13951</name>
</gene>
<protein>
    <submittedName>
        <fullName evidence="1">Uncharacterized protein</fullName>
    </submittedName>
</protein>
<dbReference type="AlphaFoldDB" id="A0AAV4N9G7"/>
<evidence type="ECO:0000313" key="2">
    <source>
        <dbReference type="Proteomes" id="UP001054837"/>
    </source>
</evidence>
<keyword evidence="2" id="KW-1185">Reference proteome</keyword>
<proteinExistence type="predicted"/>
<sequence>MMDTWTKQMNYPFISIERTKNNTQYIIQQRRFLSNPSTELFATRDSPY</sequence>
<feature type="non-terminal residue" evidence="1">
    <location>
        <position position="48"/>
    </location>
</feature>
<accession>A0AAV4N9G7</accession>